<keyword evidence="8 15" id="KW-0862">Zinc</keyword>
<keyword evidence="4 15" id="KW-0479">Metal-binding</keyword>
<keyword evidence="12 15" id="KW-0511">Multifunctional enzyme</keyword>
<evidence type="ECO:0000256" key="12">
    <source>
        <dbReference type="ARBA" id="ARBA00023268"/>
    </source>
</evidence>
<dbReference type="GO" id="GO:0034039">
    <property type="term" value="F:8-oxo-7,8-dihydroguanine DNA N-glycosylase activity"/>
    <property type="evidence" value="ECO:0007669"/>
    <property type="project" value="TreeGrafter"/>
</dbReference>
<dbReference type="NCBIfam" id="NF002211">
    <property type="entry name" value="PRK01103.1"/>
    <property type="match status" value="1"/>
</dbReference>
<dbReference type="SMART" id="SM01232">
    <property type="entry name" value="H2TH"/>
    <property type="match status" value="1"/>
</dbReference>
<dbReference type="InterPro" id="IPR010979">
    <property type="entry name" value="Ribosomal_uS13-like_H2TH"/>
</dbReference>
<feature type="active site" description="Proton donor" evidence="15">
    <location>
        <position position="3"/>
    </location>
</feature>
<evidence type="ECO:0000313" key="18">
    <source>
        <dbReference type="EMBL" id="AQS51927.1"/>
    </source>
</evidence>
<dbReference type="STRING" id="643674.PAEH1_10925"/>
<dbReference type="InterPro" id="IPR012319">
    <property type="entry name" value="FPG_cat"/>
</dbReference>
<evidence type="ECO:0000256" key="3">
    <source>
        <dbReference type="ARBA" id="ARBA00011245"/>
    </source>
</evidence>
<dbReference type="EC" id="3.2.2.23" evidence="15"/>
<evidence type="ECO:0000256" key="14">
    <source>
        <dbReference type="ARBA" id="ARBA00044632"/>
    </source>
</evidence>
<comment type="cofactor">
    <cofactor evidence="15">
        <name>Zn(2+)</name>
        <dbReference type="ChEBI" id="CHEBI:29105"/>
    </cofactor>
    <text evidence="15">Binds 1 zinc ion per subunit.</text>
</comment>
<dbReference type="GO" id="GO:0140078">
    <property type="term" value="F:class I DNA-(apurinic or apyrimidinic site) endonuclease activity"/>
    <property type="evidence" value="ECO:0007669"/>
    <property type="project" value="UniProtKB-EC"/>
</dbReference>
<sequence>MPELPEVETTRRGIATLMPQQVLRQCLVHQPKMRWPIPPNMNELVQNKTVLACERRGKYLLLRFEHGYQIIHLGMSGSLRSVPLDAPRLKHDHVEWIFDHARFLLHDPRRFGAVLWHDLRDGPILKHPLLAKLGVEPLNSEFNPDYLFQQFANRNASIKSVLLAGQAVVGVGNIYASESLFKAAIDPTAPAKSLSLAQVTALHQAIVETLQQALDSGGSTLRDYKNATGEAGAYFDLFAQIYGKAGQPCPRCTTPIQRMVQNQRATYFCSQCQNVNT</sequence>
<comment type="catalytic activity">
    <reaction evidence="14 15">
        <text>2'-deoxyribonucleotide-(2'-deoxyribose 5'-phosphate)-2'-deoxyribonucleotide-DNA = a 3'-end 2'-deoxyribonucleotide-(2,3-dehydro-2,3-deoxyribose 5'-phosphate)-DNA + a 5'-end 5'-phospho-2'-deoxyribonucleoside-DNA + H(+)</text>
        <dbReference type="Rhea" id="RHEA:66592"/>
        <dbReference type="Rhea" id="RHEA-COMP:13180"/>
        <dbReference type="Rhea" id="RHEA-COMP:16897"/>
        <dbReference type="Rhea" id="RHEA-COMP:17067"/>
        <dbReference type="ChEBI" id="CHEBI:15378"/>
        <dbReference type="ChEBI" id="CHEBI:136412"/>
        <dbReference type="ChEBI" id="CHEBI:157695"/>
        <dbReference type="ChEBI" id="CHEBI:167181"/>
        <dbReference type="EC" id="4.2.99.18"/>
    </reaction>
</comment>
<evidence type="ECO:0000256" key="4">
    <source>
        <dbReference type="ARBA" id="ARBA00022723"/>
    </source>
</evidence>
<organism evidence="18 19">
    <name type="scientific">Paenalcaligenes hominis</name>
    <dbReference type="NCBI Taxonomy" id="643674"/>
    <lineage>
        <taxon>Bacteria</taxon>
        <taxon>Pseudomonadati</taxon>
        <taxon>Pseudomonadota</taxon>
        <taxon>Betaproteobacteria</taxon>
        <taxon>Burkholderiales</taxon>
        <taxon>Alcaligenaceae</taxon>
        <taxon>Paenalcaligenes</taxon>
    </lineage>
</organism>
<dbReference type="Proteomes" id="UP000189369">
    <property type="component" value="Chromosome"/>
</dbReference>
<evidence type="ECO:0000256" key="8">
    <source>
        <dbReference type="ARBA" id="ARBA00022833"/>
    </source>
</evidence>
<dbReference type="PANTHER" id="PTHR22993">
    <property type="entry name" value="FORMAMIDOPYRIMIDINE-DNA GLYCOSYLASE"/>
    <property type="match status" value="1"/>
</dbReference>
<protein>
    <recommendedName>
        <fullName evidence="15">Formamidopyrimidine-DNA glycosylase</fullName>
        <shortName evidence="15">Fapy-DNA glycosylase</shortName>
        <ecNumber evidence="15">3.2.2.23</ecNumber>
    </recommendedName>
    <alternativeName>
        <fullName evidence="15">DNA-(apurinic or apyrimidinic site) lyase MutM</fullName>
        <shortName evidence="15">AP lyase MutM</shortName>
        <ecNumber evidence="15">4.2.99.18</ecNumber>
    </alternativeName>
</protein>
<dbReference type="FunFam" id="1.10.8.50:FF:000003">
    <property type="entry name" value="Formamidopyrimidine-DNA glycosylase"/>
    <property type="match status" value="1"/>
</dbReference>
<dbReference type="PROSITE" id="PS51066">
    <property type="entry name" value="ZF_FPG_2"/>
    <property type="match status" value="1"/>
</dbReference>
<evidence type="ECO:0000256" key="1">
    <source>
        <dbReference type="ARBA" id="ARBA00001668"/>
    </source>
</evidence>
<evidence type="ECO:0000256" key="6">
    <source>
        <dbReference type="ARBA" id="ARBA00022771"/>
    </source>
</evidence>
<evidence type="ECO:0000256" key="10">
    <source>
        <dbReference type="ARBA" id="ARBA00023204"/>
    </source>
</evidence>
<dbReference type="HAMAP" id="MF_00103">
    <property type="entry name" value="Fapy_DNA_glycosyl"/>
    <property type="match status" value="1"/>
</dbReference>
<dbReference type="EC" id="4.2.99.18" evidence="15"/>
<comment type="subunit">
    <text evidence="3 15">Monomer.</text>
</comment>
<comment type="catalytic activity">
    <reaction evidence="1 15">
        <text>Hydrolysis of DNA containing ring-opened 7-methylguanine residues, releasing 2,6-diamino-4-hydroxy-5-(N-methyl)formamidopyrimidine.</text>
        <dbReference type="EC" id="3.2.2.23"/>
    </reaction>
</comment>
<dbReference type="Pfam" id="PF06831">
    <property type="entry name" value="H2TH"/>
    <property type="match status" value="1"/>
</dbReference>
<dbReference type="InterPro" id="IPR000214">
    <property type="entry name" value="Znf_DNA_glyclase/AP_lyase"/>
</dbReference>
<feature type="binding site" evidence="15">
    <location>
        <position position="109"/>
    </location>
    <ligand>
        <name>DNA</name>
        <dbReference type="ChEBI" id="CHEBI:16991"/>
    </ligand>
</feature>
<keyword evidence="7 15" id="KW-0378">Hydrolase</keyword>
<feature type="active site" description="Proton donor; for beta-elimination activity" evidence="15">
    <location>
        <position position="58"/>
    </location>
</feature>
<keyword evidence="6 15" id="KW-0863">Zinc-finger</keyword>
<dbReference type="GO" id="GO:0006284">
    <property type="term" value="P:base-excision repair"/>
    <property type="evidence" value="ECO:0007669"/>
    <property type="project" value="InterPro"/>
</dbReference>
<keyword evidence="5 15" id="KW-0227">DNA damage</keyword>
<feature type="active site" description="Proton donor; for delta-elimination activity" evidence="15">
    <location>
        <position position="264"/>
    </location>
</feature>
<dbReference type="KEGG" id="phn:PAEH1_10925"/>
<evidence type="ECO:0000259" key="16">
    <source>
        <dbReference type="PROSITE" id="PS51066"/>
    </source>
</evidence>
<evidence type="ECO:0000256" key="5">
    <source>
        <dbReference type="ARBA" id="ARBA00022763"/>
    </source>
</evidence>
<name>A0A1U9K1M2_9BURK</name>
<reference evidence="18 19" key="1">
    <citation type="submission" date="2017-01" db="EMBL/GenBank/DDBJ databases">
        <title>Complete Genome Sequence of Paenalcaligenes hominis, Isolated from a paraplegic Patient with neurogenic bladder.</title>
        <authorList>
            <person name="Mukhopadhyay R."/>
            <person name="Joaquin J."/>
            <person name="Hogue R."/>
            <person name="Kilaru A."/>
            <person name="Jospin G."/>
            <person name="Mars K."/>
            <person name="Eisen J.A."/>
            <person name="Chaturvedi V."/>
        </authorList>
    </citation>
    <scope>NUCLEOTIDE SEQUENCE [LARGE SCALE GENOMIC DNA]</scope>
    <source>
        <strain evidence="18 19">15S00501</strain>
    </source>
</reference>
<dbReference type="InterPro" id="IPR015886">
    <property type="entry name" value="H2TH_FPG"/>
</dbReference>
<feature type="domain" description="Formamidopyrimidine-DNA glycosylase catalytic" evidence="17">
    <location>
        <begin position="2"/>
        <end position="112"/>
    </location>
</feature>
<dbReference type="InterPro" id="IPR020629">
    <property type="entry name" value="FPG_Glyclase"/>
</dbReference>
<dbReference type="GO" id="GO:0008270">
    <property type="term" value="F:zinc ion binding"/>
    <property type="evidence" value="ECO:0007669"/>
    <property type="project" value="UniProtKB-UniRule"/>
</dbReference>
<dbReference type="CDD" id="cd08966">
    <property type="entry name" value="EcFpg-like_N"/>
    <property type="match status" value="1"/>
</dbReference>
<evidence type="ECO:0000256" key="15">
    <source>
        <dbReference type="HAMAP-Rule" id="MF_00103"/>
    </source>
</evidence>
<dbReference type="PROSITE" id="PS51068">
    <property type="entry name" value="FPG_CAT"/>
    <property type="match status" value="1"/>
</dbReference>
<accession>A0A1U9K1M2</accession>
<dbReference type="AlphaFoldDB" id="A0A1U9K1M2"/>
<feature type="active site" description="Schiff-base intermediate with DNA" evidence="15">
    <location>
        <position position="2"/>
    </location>
</feature>
<dbReference type="SMART" id="SM00898">
    <property type="entry name" value="Fapy_DNA_glyco"/>
    <property type="match status" value="1"/>
</dbReference>
<feature type="binding site" evidence="15">
    <location>
        <position position="154"/>
    </location>
    <ligand>
        <name>DNA</name>
        <dbReference type="ChEBI" id="CHEBI:16991"/>
    </ligand>
</feature>
<keyword evidence="13 15" id="KW-0326">Glycosidase</keyword>
<dbReference type="SUPFAM" id="SSF57716">
    <property type="entry name" value="Glucocorticoid receptor-like (DNA-binding domain)"/>
    <property type="match status" value="1"/>
</dbReference>
<dbReference type="PANTHER" id="PTHR22993:SF9">
    <property type="entry name" value="FORMAMIDOPYRIMIDINE-DNA GLYCOSYLASE"/>
    <property type="match status" value="1"/>
</dbReference>
<evidence type="ECO:0000313" key="19">
    <source>
        <dbReference type="Proteomes" id="UP000189369"/>
    </source>
</evidence>
<proteinExistence type="inferred from homology"/>
<dbReference type="NCBIfam" id="TIGR00577">
    <property type="entry name" value="fpg"/>
    <property type="match status" value="1"/>
</dbReference>
<dbReference type="GO" id="GO:0003684">
    <property type="term" value="F:damaged DNA binding"/>
    <property type="evidence" value="ECO:0007669"/>
    <property type="project" value="InterPro"/>
</dbReference>
<dbReference type="SUPFAM" id="SSF81624">
    <property type="entry name" value="N-terminal domain of MutM-like DNA repair proteins"/>
    <property type="match status" value="1"/>
</dbReference>
<evidence type="ECO:0000259" key="17">
    <source>
        <dbReference type="PROSITE" id="PS51068"/>
    </source>
</evidence>
<keyword evidence="11 15" id="KW-0456">Lyase</keyword>
<dbReference type="InterPro" id="IPR035937">
    <property type="entry name" value="FPG_N"/>
</dbReference>
<dbReference type="InterPro" id="IPR010663">
    <property type="entry name" value="Znf_FPG/IleRS"/>
</dbReference>
<evidence type="ECO:0000256" key="13">
    <source>
        <dbReference type="ARBA" id="ARBA00023295"/>
    </source>
</evidence>
<evidence type="ECO:0000256" key="2">
    <source>
        <dbReference type="ARBA" id="ARBA00009409"/>
    </source>
</evidence>
<dbReference type="Pfam" id="PF01149">
    <property type="entry name" value="Fapy_DNA_glyco"/>
    <property type="match status" value="1"/>
</dbReference>
<comment type="similarity">
    <text evidence="2 15">Belongs to the FPG family.</text>
</comment>
<keyword evidence="10 15" id="KW-0234">DNA repair</keyword>
<comment type="function">
    <text evidence="15">Involved in base excision repair of DNA damaged by oxidation or by mutagenic agents. Acts as DNA glycosylase that recognizes and removes damaged bases. Has a preference for oxidized purines, such as 7,8-dihydro-8-oxoguanine (8-oxoG). Has AP (apurinic/apyrimidinic) lyase activity and introduces nicks in the DNA strand. Cleaves the DNA backbone by beta-delta elimination to generate a single-strand break at the site of the removed base with both 3'- and 5'-phosphates.</text>
</comment>
<evidence type="ECO:0000256" key="11">
    <source>
        <dbReference type="ARBA" id="ARBA00023239"/>
    </source>
</evidence>
<dbReference type="SUPFAM" id="SSF46946">
    <property type="entry name" value="S13-like H2TH domain"/>
    <property type="match status" value="1"/>
</dbReference>
<feature type="domain" description="FPG-type" evidence="16">
    <location>
        <begin position="240"/>
        <end position="274"/>
    </location>
</feature>
<dbReference type="EMBL" id="CP019697">
    <property type="protein sequence ID" value="AQS51927.1"/>
    <property type="molecule type" value="Genomic_DNA"/>
</dbReference>
<feature type="binding site" evidence="15">
    <location>
        <position position="91"/>
    </location>
    <ligand>
        <name>DNA</name>
        <dbReference type="ChEBI" id="CHEBI:16991"/>
    </ligand>
</feature>
<dbReference type="OrthoDB" id="9800855at2"/>
<evidence type="ECO:0000256" key="7">
    <source>
        <dbReference type="ARBA" id="ARBA00022801"/>
    </source>
</evidence>
<dbReference type="Pfam" id="PF06827">
    <property type="entry name" value="zf-FPG_IleRS"/>
    <property type="match status" value="1"/>
</dbReference>
<dbReference type="Gene3D" id="1.10.8.50">
    <property type="match status" value="1"/>
</dbReference>
<evidence type="ECO:0000256" key="9">
    <source>
        <dbReference type="ARBA" id="ARBA00023125"/>
    </source>
</evidence>
<keyword evidence="9 15" id="KW-0238">DNA-binding</keyword>
<gene>
    <name evidence="15" type="primary">mutM</name>
    <name evidence="15" type="synonym">fpg</name>
    <name evidence="18" type="ORF">PAEH1_10925</name>
</gene>
<dbReference type="Gene3D" id="3.20.190.10">
    <property type="entry name" value="MutM-like, N-terminal"/>
    <property type="match status" value="1"/>
</dbReference>